<keyword evidence="1" id="KW-0812">Transmembrane</keyword>
<keyword evidence="1" id="KW-1133">Transmembrane helix</keyword>
<dbReference type="Proteomes" id="UP000070352">
    <property type="component" value="Unassembled WGS sequence"/>
</dbReference>
<keyword evidence="3" id="KW-1185">Reference proteome</keyword>
<dbReference type="AlphaFoldDB" id="A0A135L572"/>
<dbReference type="RefSeq" id="WP_068725541.1">
    <property type="nucleotide sequence ID" value="NZ_LSKU01000001.1"/>
</dbReference>
<gene>
    <name evidence="2" type="ORF">U473_09230</name>
</gene>
<dbReference type="EMBL" id="LSKU01000001">
    <property type="protein sequence ID" value="KXG44162.1"/>
    <property type="molecule type" value="Genomic_DNA"/>
</dbReference>
<evidence type="ECO:0000256" key="1">
    <source>
        <dbReference type="SAM" id="Phobius"/>
    </source>
</evidence>
<comment type="caution">
    <text evidence="2">The sequence shown here is derived from an EMBL/GenBank/DDBJ whole genome shotgun (WGS) entry which is preliminary data.</text>
</comment>
<feature type="transmembrane region" description="Helical" evidence="1">
    <location>
        <begin position="38"/>
        <end position="57"/>
    </location>
</feature>
<sequence>MRTLINTLYTLLLLVLTIILPLSILFSRVPVGSHIDAIVGAIFAFILMVSYIVYTYWLGFWNS</sequence>
<keyword evidence="1" id="KW-0472">Membrane</keyword>
<organism evidence="2 3">
    <name type="scientific">Tepidibacillus decaturensis</name>
    <dbReference type="NCBI Taxonomy" id="1413211"/>
    <lineage>
        <taxon>Bacteria</taxon>
        <taxon>Bacillati</taxon>
        <taxon>Bacillota</taxon>
        <taxon>Bacilli</taxon>
        <taxon>Bacillales</taxon>
        <taxon>Bacillaceae</taxon>
        <taxon>Tepidibacillus</taxon>
    </lineage>
</organism>
<protein>
    <submittedName>
        <fullName evidence="2">Uncharacterized protein</fullName>
    </submittedName>
</protein>
<reference evidence="2 3" key="1">
    <citation type="submission" date="2016-02" db="EMBL/GenBank/DDBJ databases">
        <title>Draft Genome for Tepidibacillus decaturensis nov. sp. Strain Z9, an Anaerobic, Moderately Thermophilic and Heterotrophic Bacterium from Deep Subsurface of the Illinois Basin, USA.</title>
        <authorList>
            <person name="Dong Y."/>
            <person name="Chang J.Y."/>
            <person name="Sanford R."/>
            <person name="Fouke B.W."/>
        </authorList>
    </citation>
    <scope>NUCLEOTIDE SEQUENCE [LARGE SCALE GENOMIC DNA]</scope>
    <source>
        <strain evidence="2 3">Z9</strain>
    </source>
</reference>
<dbReference type="STRING" id="1413211.U473_09230"/>
<name>A0A135L572_9BACI</name>
<evidence type="ECO:0000313" key="2">
    <source>
        <dbReference type="EMBL" id="KXG44162.1"/>
    </source>
</evidence>
<feature type="transmembrane region" description="Helical" evidence="1">
    <location>
        <begin position="6"/>
        <end position="26"/>
    </location>
</feature>
<accession>A0A135L572</accession>
<proteinExistence type="predicted"/>
<evidence type="ECO:0000313" key="3">
    <source>
        <dbReference type="Proteomes" id="UP000070352"/>
    </source>
</evidence>